<name>M1D810_SOLTU</name>
<dbReference type="HOGENOM" id="CLU_1477578_0_0_1"/>
<reference evidence="3" key="1">
    <citation type="journal article" date="2011" name="Nature">
        <title>Genome sequence and analysis of the tuber crop potato.</title>
        <authorList>
            <consortium name="The Potato Genome Sequencing Consortium"/>
        </authorList>
    </citation>
    <scope>NUCLEOTIDE SEQUENCE [LARGE SCALE GENOMIC DNA]</scope>
    <source>
        <strain evidence="3">cv. DM1-3 516 R44</strain>
    </source>
</reference>
<feature type="compositionally biased region" description="Gly residues" evidence="1">
    <location>
        <begin position="132"/>
        <end position="142"/>
    </location>
</feature>
<accession>M1D810</accession>
<dbReference type="PaxDb" id="4113-PGSC0003DMT400084776"/>
<evidence type="ECO:0000313" key="2">
    <source>
        <dbReference type="EnsemblPlants" id="PGSC0003DMT400084776"/>
    </source>
</evidence>
<dbReference type="EnsemblPlants" id="PGSC0003DMT400084776">
    <property type="protein sequence ID" value="PGSC0003DMT400084776"/>
    <property type="gene ID" value="PGSC0003DMG400034347"/>
</dbReference>
<feature type="region of interest" description="Disordered" evidence="1">
    <location>
        <begin position="87"/>
        <end position="164"/>
    </location>
</feature>
<evidence type="ECO:0000313" key="3">
    <source>
        <dbReference type="Proteomes" id="UP000011115"/>
    </source>
</evidence>
<dbReference type="InParanoid" id="M1D810"/>
<feature type="compositionally biased region" description="Low complexity" evidence="1">
    <location>
        <begin position="143"/>
        <end position="152"/>
    </location>
</feature>
<sequence length="183" mass="18476">MKVKVKSLYDVDKNIDDLSDLDTEFVEARQSNIQEQVSKEKAARINVDEIPSGSVGINVGFEDINKNKRGRYEGKLGGDDLYFDSSDLGSDISEDKGDPVESDEKNCYTTGTARTATGGSGGATTSTTSTGVTGGATGGSGGSTTSAASAGVTAGGSGGAATKRPVITPAACRGATTAATCTD</sequence>
<dbReference type="Proteomes" id="UP000011115">
    <property type="component" value="Unassembled WGS sequence"/>
</dbReference>
<protein>
    <submittedName>
        <fullName evidence="2">Transposon MuDR mudrA</fullName>
    </submittedName>
</protein>
<dbReference type="Gramene" id="PGSC0003DMT400084776">
    <property type="protein sequence ID" value="PGSC0003DMT400084776"/>
    <property type="gene ID" value="PGSC0003DMG400034347"/>
</dbReference>
<organism evidence="2 3">
    <name type="scientific">Solanum tuberosum</name>
    <name type="common">Potato</name>
    <dbReference type="NCBI Taxonomy" id="4113"/>
    <lineage>
        <taxon>Eukaryota</taxon>
        <taxon>Viridiplantae</taxon>
        <taxon>Streptophyta</taxon>
        <taxon>Embryophyta</taxon>
        <taxon>Tracheophyta</taxon>
        <taxon>Spermatophyta</taxon>
        <taxon>Magnoliopsida</taxon>
        <taxon>eudicotyledons</taxon>
        <taxon>Gunneridae</taxon>
        <taxon>Pentapetalae</taxon>
        <taxon>asterids</taxon>
        <taxon>lamiids</taxon>
        <taxon>Solanales</taxon>
        <taxon>Solanaceae</taxon>
        <taxon>Solanoideae</taxon>
        <taxon>Solaneae</taxon>
        <taxon>Solanum</taxon>
    </lineage>
</organism>
<evidence type="ECO:0000256" key="1">
    <source>
        <dbReference type="SAM" id="MobiDB-lite"/>
    </source>
</evidence>
<feature type="compositionally biased region" description="Low complexity" evidence="1">
    <location>
        <begin position="109"/>
        <end position="131"/>
    </location>
</feature>
<dbReference type="AlphaFoldDB" id="M1D810"/>
<reference evidence="2" key="2">
    <citation type="submission" date="2015-06" db="UniProtKB">
        <authorList>
            <consortium name="EnsemblPlants"/>
        </authorList>
    </citation>
    <scope>IDENTIFICATION</scope>
    <source>
        <strain evidence="2">DM1-3 516 R44</strain>
    </source>
</reference>
<feature type="compositionally biased region" description="Basic and acidic residues" evidence="1">
    <location>
        <begin position="93"/>
        <end position="106"/>
    </location>
</feature>
<proteinExistence type="predicted"/>
<keyword evidence="3" id="KW-1185">Reference proteome</keyword>